<keyword evidence="2 8" id="KW-0813">Transport</keyword>
<dbReference type="Gene3D" id="3.30.70.20">
    <property type="match status" value="1"/>
</dbReference>
<dbReference type="EMBL" id="JNAD02000010">
    <property type="protein sequence ID" value="RKM93686.1"/>
    <property type="molecule type" value="Genomic_DNA"/>
</dbReference>
<keyword evidence="4 8" id="KW-0249">Electron transport</keyword>
<evidence type="ECO:0000256" key="7">
    <source>
        <dbReference type="ARBA" id="ARBA00023291"/>
    </source>
</evidence>
<keyword evidence="7" id="KW-0003">3Fe-4S</keyword>
<evidence type="ECO:0000313" key="10">
    <source>
        <dbReference type="Proteomes" id="UP000028058"/>
    </source>
</evidence>
<dbReference type="Proteomes" id="UP000028058">
    <property type="component" value="Unassembled WGS sequence"/>
</dbReference>
<keyword evidence="10" id="KW-1185">Reference proteome</keyword>
<evidence type="ECO:0000313" key="9">
    <source>
        <dbReference type="EMBL" id="RKM93686.1"/>
    </source>
</evidence>
<evidence type="ECO:0000256" key="4">
    <source>
        <dbReference type="ARBA" id="ARBA00022982"/>
    </source>
</evidence>
<evidence type="ECO:0000256" key="5">
    <source>
        <dbReference type="ARBA" id="ARBA00023004"/>
    </source>
</evidence>
<evidence type="ECO:0000256" key="3">
    <source>
        <dbReference type="ARBA" id="ARBA00022723"/>
    </source>
</evidence>
<dbReference type="PRINTS" id="PR00352">
    <property type="entry name" value="3FE4SFRDOXIN"/>
</dbReference>
<accession>A0A3R7FRF5</accession>
<dbReference type="InterPro" id="IPR051269">
    <property type="entry name" value="Fe-S_cluster_ET"/>
</dbReference>
<dbReference type="SUPFAM" id="SSF54862">
    <property type="entry name" value="4Fe-4S ferredoxins"/>
    <property type="match status" value="1"/>
</dbReference>
<dbReference type="PANTHER" id="PTHR36923:SF3">
    <property type="entry name" value="FERREDOXIN"/>
    <property type="match status" value="1"/>
</dbReference>
<sequence length="74" mass="8057">MVSMTWHIEVDRERCMGSAVCAGTAPDLFTMDADRSRPVRPDVEPDEEVLDVADSCPVMAIEVLDGGKVIAPRP</sequence>
<organism evidence="9 10">
    <name type="scientific">Streptomyces xinghaiensis</name>
    <dbReference type="NCBI Taxonomy" id="1038928"/>
    <lineage>
        <taxon>Bacteria</taxon>
        <taxon>Bacillati</taxon>
        <taxon>Actinomycetota</taxon>
        <taxon>Actinomycetes</taxon>
        <taxon>Kitasatosporales</taxon>
        <taxon>Streptomycetaceae</taxon>
        <taxon>Streptomyces</taxon>
    </lineage>
</organism>
<dbReference type="Pfam" id="PF13370">
    <property type="entry name" value="Fer4_13"/>
    <property type="match status" value="1"/>
</dbReference>
<dbReference type="GO" id="GO:0009055">
    <property type="term" value="F:electron transfer activity"/>
    <property type="evidence" value="ECO:0007669"/>
    <property type="project" value="UniProtKB-UniRule"/>
</dbReference>
<keyword evidence="3 8" id="KW-0479">Metal-binding</keyword>
<dbReference type="OrthoDB" id="4557285at2"/>
<keyword evidence="6 8" id="KW-0411">Iron-sulfur</keyword>
<comment type="cofactor">
    <cofactor evidence="1">
        <name>[3Fe-4S] cluster</name>
        <dbReference type="ChEBI" id="CHEBI:21137"/>
    </cofactor>
</comment>
<proteinExistence type="predicted"/>
<evidence type="ECO:0000256" key="8">
    <source>
        <dbReference type="RuleBase" id="RU368020"/>
    </source>
</evidence>
<keyword evidence="5 8" id="KW-0408">Iron</keyword>
<dbReference type="InterPro" id="IPR001080">
    <property type="entry name" value="3Fe4S_ferredoxin"/>
</dbReference>
<gene>
    <name evidence="9" type="ORF">SFRA_021205</name>
</gene>
<comment type="function">
    <text evidence="8">Ferredoxins are iron-sulfur proteins that transfer electrons in a wide variety of metabolic reactions.</text>
</comment>
<protein>
    <recommendedName>
        <fullName evidence="8">Ferredoxin</fullName>
    </recommendedName>
</protein>
<dbReference type="GO" id="GO:0051538">
    <property type="term" value="F:3 iron, 4 sulfur cluster binding"/>
    <property type="evidence" value="ECO:0007669"/>
    <property type="project" value="UniProtKB-KW"/>
</dbReference>
<reference evidence="9 10" key="1">
    <citation type="journal article" date="2014" name="Genome Announc.">
        <title>Draft Genome Sequence of Streptomyces fradiae ATCC 19609, a Strain Highly Sensitive to Antibiotics.</title>
        <authorList>
            <person name="Bekker O.B."/>
            <person name="Klimina K.M."/>
            <person name="Vatlin A.A."/>
            <person name="Zakharevich N.V."/>
            <person name="Kasianov A.S."/>
            <person name="Danilenko V.N."/>
        </authorList>
    </citation>
    <scope>NUCLEOTIDE SEQUENCE [LARGE SCALE GENOMIC DNA]</scope>
    <source>
        <strain evidence="9 10">ATCC 19609</strain>
    </source>
</reference>
<evidence type="ECO:0000256" key="2">
    <source>
        <dbReference type="ARBA" id="ARBA00022448"/>
    </source>
</evidence>
<dbReference type="AlphaFoldDB" id="A0A3R7FRF5"/>
<comment type="caution">
    <text evidence="9">The sequence shown here is derived from an EMBL/GenBank/DDBJ whole genome shotgun (WGS) entry which is preliminary data.</text>
</comment>
<evidence type="ECO:0000256" key="6">
    <source>
        <dbReference type="ARBA" id="ARBA00023014"/>
    </source>
</evidence>
<dbReference type="PANTHER" id="PTHR36923">
    <property type="entry name" value="FERREDOXIN"/>
    <property type="match status" value="1"/>
</dbReference>
<evidence type="ECO:0000256" key="1">
    <source>
        <dbReference type="ARBA" id="ARBA00001927"/>
    </source>
</evidence>
<name>A0A3R7FRF5_9ACTN</name>
<dbReference type="GO" id="GO:0005506">
    <property type="term" value="F:iron ion binding"/>
    <property type="evidence" value="ECO:0007669"/>
    <property type="project" value="UniProtKB-UniRule"/>
</dbReference>